<dbReference type="EMBL" id="MU003504">
    <property type="protein sequence ID" value="KAF2471588.1"/>
    <property type="molecule type" value="Genomic_DNA"/>
</dbReference>
<organism evidence="1 2">
    <name type="scientific">Lindgomyces ingoldianus</name>
    <dbReference type="NCBI Taxonomy" id="673940"/>
    <lineage>
        <taxon>Eukaryota</taxon>
        <taxon>Fungi</taxon>
        <taxon>Dikarya</taxon>
        <taxon>Ascomycota</taxon>
        <taxon>Pezizomycotina</taxon>
        <taxon>Dothideomycetes</taxon>
        <taxon>Pleosporomycetidae</taxon>
        <taxon>Pleosporales</taxon>
        <taxon>Lindgomycetaceae</taxon>
        <taxon>Lindgomyces</taxon>
    </lineage>
</organism>
<proteinExistence type="predicted"/>
<name>A0ACB6QX42_9PLEO</name>
<comment type="caution">
    <text evidence="1">The sequence shown here is derived from an EMBL/GenBank/DDBJ whole genome shotgun (WGS) entry which is preliminary data.</text>
</comment>
<gene>
    <name evidence="1" type="ORF">BDR25DRAFT_21323</name>
</gene>
<evidence type="ECO:0000313" key="2">
    <source>
        <dbReference type="Proteomes" id="UP000799755"/>
    </source>
</evidence>
<accession>A0ACB6QX42</accession>
<reference evidence="1" key="1">
    <citation type="journal article" date="2020" name="Stud. Mycol.">
        <title>101 Dothideomycetes genomes: a test case for predicting lifestyles and emergence of pathogens.</title>
        <authorList>
            <person name="Haridas S."/>
            <person name="Albert R."/>
            <person name="Binder M."/>
            <person name="Bloem J."/>
            <person name="Labutti K."/>
            <person name="Salamov A."/>
            <person name="Andreopoulos B."/>
            <person name="Baker S."/>
            <person name="Barry K."/>
            <person name="Bills G."/>
            <person name="Bluhm B."/>
            <person name="Cannon C."/>
            <person name="Castanera R."/>
            <person name="Culley D."/>
            <person name="Daum C."/>
            <person name="Ezra D."/>
            <person name="Gonzalez J."/>
            <person name="Henrissat B."/>
            <person name="Kuo A."/>
            <person name="Liang C."/>
            <person name="Lipzen A."/>
            <person name="Lutzoni F."/>
            <person name="Magnuson J."/>
            <person name="Mondo S."/>
            <person name="Nolan M."/>
            <person name="Ohm R."/>
            <person name="Pangilinan J."/>
            <person name="Park H.-J."/>
            <person name="Ramirez L."/>
            <person name="Alfaro M."/>
            <person name="Sun H."/>
            <person name="Tritt A."/>
            <person name="Yoshinaga Y."/>
            <person name="Zwiers L.-H."/>
            <person name="Turgeon B."/>
            <person name="Goodwin S."/>
            <person name="Spatafora J."/>
            <person name="Crous P."/>
            <person name="Grigoriev I."/>
        </authorList>
    </citation>
    <scope>NUCLEOTIDE SEQUENCE</scope>
    <source>
        <strain evidence="1">ATCC 200398</strain>
    </source>
</reference>
<evidence type="ECO:0000313" key="1">
    <source>
        <dbReference type="EMBL" id="KAF2471588.1"/>
    </source>
</evidence>
<dbReference type="Proteomes" id="UP000799755">
    <property type="component" value="Unassembled WGS sequence"/>
</dbReference>
<protein>
    <submittedName>
        <fullName evidence="1">Uncharacterized protein</fullName>
    </submittedName>
</protein>
<keyword evidence="2" id="KW-1185">Reference proteome</keyword>
<sequence>MRSLEWAMSGRREQAGRAVADRLDPSTDSEKKLRLCVASEAKPPNFAWCRWAAEKSHTSAGVSNTLASIPHLEKRDVKRCRGDSGRTRDDGHQLLIAMLACPDSSNPPSSGRSGLPHRSRVNPAELCNWPGRLSGAYDTTVGPSQKSRCRSTCSDGGSMNH</sequence>